<protein>
    <submittedName>
        <fullName evidence="2">Uncharacterized protein</fullName>
    </submittedName>
</protein>
<evidence type="ECO:0000313" key="2">
    <source>
        <dbReference type="EMBL" id="MCD7473240.1"/>
    </source>
</evidence>
<gene>
    <name evidence="2" type="ORF">HAX54_014955</name>
</gene>
<feature type="region of interest" description="Disordered" evidence="1">
    <location>
        <begin position="58"/>
        <end position="88"/>
    </location>
</feature>
<sequence length="210" mass="22914">MERLSPFQRLDSLTALAPTSKKLFPSQVPWIHVFLAGPKWMNEEARPVDFASSCSAYPPTSSGGQKDTKPLTLANGKGPCRPPLADDGTHRQLKGPRLGLSWKGRCSACPLLANSLVGAEVPFLTFTVVPRLLPSKTCILSKESDMPLSLSPCDPPIHRGLFLPLRWSPYLLKALTSKKTDALRRNGLKLLRPCFLLSSRSLLGSGVREG</sequence>
<name>A0ABS8TNX3_DATST</name>
<organism evidence="2 3">
    <name type="scientific">Datura stramonium</name>
    <name type="common">Jimsonweed</name>
    <name type="synonym">Common thornapple</name>
    <dbReference type="NCBI Taxonomy" id="4076"/>
    <lineage>
        <taxon>Eukaryota</taxon>
        <taxon>Viridiplantae</taxon>
        <taxon>Streptophyta</taxon>
        <taxon>Embryophyta</taxon>
        <taxon>Tracheophyta</taxon>
        <taxon>Spermatophyta</taxon>
        <taxon>Magnoliopsida</taxon>
        <taxon>eudicotyledons</taxon>
        <taxon>Gunneridae</taxon>
        <taxon>Pentapetalae</taxon>
        <taxon>asterids</taxon>
        <taxon>lamiids</taxon>
        <taxon>Solanales</taxon>
        <taxon>Solanaceae</taxon>
        <taxon>Solanoideae</taxon>
        <taxon>Datureae</taxon>
        <taxon>Datura</taxon>
    </lineage>
</organism>
<comment type="caution">
    <text evidence="2">The sequence shown here is derived from an EMBL/GenBank/DDBJ whole genome shotgun (WGS) entry which is preliminary data.</text>
</comment>
<evidence type="ECO:0000313" key="3">
    <source>
        <dbReference type="Proteomes" id="UP000823775"/>
    </source>
</evidence>
<evidence type="ECO:0000256" key="1">
    <source>
        <dbReference type="SAM" id="MobiDB-lite"/>
    </source>
</evidence>
<keyword evidence="3" id="KW-1185">Reference proteome</keyword>
<proteinExistence type="predicted"/>
<accession>A0ABS8TNX3</accession>
<reference evidence="2 3" key="1">
    <citation type="journal article" date="2021" name="BMC Genomics">
        <title>Datura genome reveals duplications of psychoactive alkaloid biosynthetic genes and high mutation rate following tissue culture.</title>
        <authorList>
            <person name="Rajewski A."/>
            <person name="Carter-House D."/>
            <person name="Stajich J."/>
            <person name="Litt A."/>
        </authorList>
    </citation>
    <scope>NUCLEOTIDE SEQUENCE [LARGE SCALE GENOMIC DNA]</scope>
    <source>
        <strain evidence="2">AR-01</strain>
    </source>
</reference>
<dbReference type="EMBL" id="JACEIK010001944">
    <property type="protein sequence ID" value="MCD7473240.1"/>
    <property type="molecule type" value="Genomic_DNA"/>
</dbReference>
<dbReference type="Proteomes" id="UP000823775">
    <property type="component" value="Unassembled WGS sequence"/>
</dbReference>